<protein>
    <submittedName>
        <fullName evidence="1">Uncharacterized protein</fullName>
    </submittedName>
</protein>
<accession>A0A5P6VRG8</accession>
<organism evidence="1 2">
    <name type="scientific">Pseudobutyrivibrio xylanivorans</name>
    <dbReference type="NCBI Taxonomy" id="185007"/>
    <lineage>
        <taxon>Bacteria</taxon>
        <taxon>Bacillati</taxon>
        <taxon>Bacillota</taxon>
        <taxon>Clostridia</taxon>
        <taxon>Lachnospirales</taxon>
        <taxon>Lachnospiraceae</taxon>
        <taxon>Pseudobutyrivibrio</taxon>
    </lineage>
</organism>
<gene>
    <name evidence="1" type="ORF">FXF36_10510</name>
</gene>
<dbReference type="OrthoDB" id="1690725at2"/>
<name>A0A5P6VRG8_PSEXY</name>
<evidence type="ECO:0000313" key="1">
    <source>
        <dbReference type="EMBL" id="QFJ55263.1"/>
    </source>
</evidence>
<dbReference type="EMBL" id="CP043028">
    <property type="protein sequence ID" value="QFJ55263.1"/>
    <property type="molecule type" value="Genomic_DNA"/>
</dbReference>
<dbReference type="Proteomes" id="UP000327030">
    <property type="component" value="Chromosome 1"/>
</dbReference>
<dbReference type="AlphaFoldDB" id="A0A5P6VRG8"/>
<sequence length="108" mass="12470">MSYRVQFTISDEQKIKLEEDMRKDGYPNISELCKARACGDRSYASLYKQLIERIEKLEPGTTFIIRDLIDAPPALIGRWLYQNVDSGEVKNVIHDGKDSVGTERYKKL</sequence>
<proteinExistence type="predicted"/>
<dbReference type="RefSeq" id="WP_151623870.1">
    <property type="nucleotide sequence ID" value="NZ_CP043028.1"/>
</dbReference>
<evidence type="ECO:0000313" key="2">
    <source>
        <dbReference type="Proteomes" id="UP000327030"/>
    </source>
</evidence>
<reference evidence="2" key="1">
    <citation type="submission" date="2019-08" db="EMBL/GenBank/DDBJ databases">
        <title>Complete Genome Sequence of the Polysaccharide-Degrading Rumen Bacterium Pseudobutyrivibrio xylanivorans MA3014.</title>
        <authorList>
            <person name="Palevich N."/>
            <person name="Maclean P.H."/>
            <person name="Kelly W.J."/>
            <person name="Leahy S.C."/>
            <person name="Rakonjac J."/>
            <person name="Attwood G.T."/>
        </authorList>
    </citation>
    <scope>NUCLEOTIDE SEQUENCE [LARGE SCALE GENOMIC DNA]</scope>
    <source>
        <strain evidence="2">MA3014</strain>
    </source>
</reference>
<dbReference type="KEGG" id="pxv:FXF36_10510"/>